<comment type="caution">
    <text evidence="2">The sequence shown here is derived from an EMBL/GenBank/DDBJ whole genome shotgun (WGS) entry which is preliminary data.</text>
</comment>
<dbReference type="InterPro" id="IPR035992">
    <property type="entry name" value="Ricin_B-like_lectins"/>
</dbReference>
<dbReference type="EMBL" id="JAKQYM010000007">
    <property type="protein sequence ID" value="MCI2229679.1"/>
    <property type="molecule type" value="Genomic_DNA"/>
</dbReference>
<dbReference type="CDD" id="cd00161">
    <property type="entry name" value="beta-trefoil_Ricin-like"/>
    <property type="match status" value="1"/>
</dbReference>
<proteinExistence type="predicted"/>
<gene>
    <name evidence="2" type="ORF">MC378_10925</name>
</gene>
<dbReference type="Gene3D" id="2.80.10.50">
    <property type="match status" value="1"/>
</dbReference>
<dbReference type="SUPFAM" id="SSF51110">
    <property type="entry name" value="alpha-D-mannose-specific plant lectins"/>
    <property type="match status" value="1"/>
</dbReference>
<dbReference type="AlphaFoldDB" id="A0A9X2AN98"/>
<dbReference type="PROSITE" id="PS50927">
    <property type="entry name" value="BULB_LECTIN"/>
    <property type="match status" value="1"/>
</dbReference>
<protein>
    <recommendedName>
        <fullName evidence="1">Bulb-type lectin domain-containing protein</fullName>
    </recommendedName>
</protein>
<dbReference type="Gene3D" id="2.90.10.30">
    <property type="match status" value="1"/>
</dbReference>
<dbReference type="SUPFAM" id="SSF50370">
    <property type="entry name" value="Ricin B-like lectins"/>
    <property type="match status" value="1"/>
</dbReference>
<evidence type="ECO:0000313" key="3">
    <source>
        <dbReference type="Proteomes" id="UP001139369"/>
    </source>
</evidence>
<name>A0A9X2AN98_9FLAO</name>
<keyword evidence="3" id="KW-1185">Reference proteome</keyword>
<dbReference type="RefSeq" id="WP_242178803.1">
    <property type="nucleotide sequence ID" value="NZ_JAKQYM010000007.1"/>
</dbReference>
<dbReference type="Proteomes" id="UP001139369">
    <property type="component" value="Unassembled WGS sequence"/>
</dbReference>
<dbReference type="SMART" id="SM00108">
    <property type="entry name" value="B_lectin"/>
    <property type="match status" value="1"/>
</dbReference>
<evidence type="ECO:0000313" key="2">
    <source>
        <dbReference type="EMBL" id="MCI2229679.1"/>
    </source>
</evidence>
<feature type="domain" description="Bulb-type lectin" evidence="1">
    <location>
        <begin position="187"/>
        <end position="305"/>
    </location>
</feature>
<accession>A0A9X2AN98</accession>
<evidence type="ECO:0000259" key="1">
    <source>
        <dbReference type="PROSITE" id="PS50927"/>
    </source>
</evidence>
<dbReference type="InterPro" id="IPR036426">
    <property type="entry name" value="Bulb-type_lectin_dom_sf"/>
</dbReference>
<dbReference type="InterPro" id="IPR001480">
    <property type="entry name" value="Bulb-type_lectin_dom"/>
</dbReference>
<sequence>MKSINLLIEIKLLIVIMIFSIFTSHSQSRTSFDENQYYRLTSQWRGSGLSLDILNSGKKNQPILAKTANVSGQFWKIKKVGINTYTLSTQWRGSNKILDCVQGPNKNRPILNTQTGRSGGAWKIISLGNGYFRITNLWLSDSSLDIINDGKNNKIQVAKTGNYLGQAWKITAINSSTNKPQRKWSNNSTLRSGASLLKGSSIQSPNKQYQLKFQKDGNLAFYGPNNRYIWDAKTNGKGVKCTLQNDGNLVVYDKYNKPVWSTETMSYFDRKYASRLWKPVKLEISNSGICALKSSTNKTVWTCGRTR</sequence>
<organism evidence="2 3">
    <name type="scientific">Polaribacter marinus</name>
    <dbReference type="NCBI Taxonomy" id="2916838"/>
    <lineage>
        <taxon>Bacteria</taxon>
        <taxon>Pseudomonadati</taxon>
        <taxon>Bacteroidota</taxon>
        <taxon>Flavobacteriia</taxon>
        <taxon>Flavobacteriales</taxon>
        <taxon>Flavobacteriaceae</taxon>
    </lineage>
</organism>
<reference evidence="2" key="1">
    <citation type="submission" date="2022-02" db="EMBL/GenBank/DDBJ databases">
        <title>Polaribacter sp. MSW13, isolated from seawater.</title>
        <authorList>
            <person name="Kristyanto S."/>
            <person name="Jung J."/>
            <person name="Jeon C.O."/>
        </authorList>
    </citation>
    <scope>NUCLEOTIDE SEQUENCE</scope>
    <source>
        <strain evidence="2">MSW13</strain>
    </source>
</reference>